<dbReference type="AlphaFoldDB" id="A0A344UQ26"/>
<gene>
    <name evidence="1" type="ORF">JS278_00177</name>
</gene>
<organism evidence="1 2">
    <name type="scientific">Acidipropionibacterium virtanenii</name>
    <dbReference type="NCBI Taxonomy" id="2057246"/>
    <lineage>
        <taxon>Bacteria</taxon>
        <taxon>Bacillati</taxon>
        <taxon>Actinomycetota</taxon>
        <taxon>Actinomycetes</taxon>
        <taxon>Propionibacteriales</taxon>
        <taxon>Propionibacteriaceae</taxon>
        <taxon>Acidipropionibacterium</taxon>
    </lineage>
</organism>
<dbReference type="KEGG" id="acij:JS278_00177"/>
<protein>
    <submittedName>
        <fullName evidence="1">Uncharacterized protein</fullName>
    </submittedName>
</protein>
<sequence length="66" mass="6574">MTTNEISGSGHVGRRSGRLAVELGHNAVSTGRVIPADLVSGLGSTGMHSPLLAADLPPAAVDRADG</sequence>
<proteinExistence type="predicted"/>
<evidence type="ECO:0000313" key="2">
    <source>
        <dbReference type="Proteomes" id="UP000251995"/>
    </source>
</evidence>
<reference evidence="1 2" key="1">
    <citation type="submission" date="2017-12" db="EMBL/GenBank/DDBJ databases">
        <title>The whole genome sequence of the Acidipropionibacterium virtanenii sp. nov. type strain JS278.</title>
        <authorList>
            <person name="Laine P."/>
            <person name="Deptula P."/>
            <person name="Varmanen P."/>
            <person name="Auvinen P."/>
        </authorList>
    </citation>
    <scope>NUCLEOTIDE SEQUENCE [LARGE SCALE GENOMIC DNA]</scope>
    <source>
        <strain evidence="1 2">JS278</strain>
    </source>
</reference>
<dbReference type="EMBL" id="CP025198">
    <property type="protein sequence ID" value="AXE37374.1"/>
    <property type="molecule type" value="Genomic_DNA"/>
</dbReference>
<dbReference type="RefSeq" id="WP_114043536.1">
    <property type="nucleotide sequence ID" value="NZ_CP025198.1"/>
</dbReference>
<accession>A0A344UQ26</accession>
<dbReference type="Proteomes" id="UP000251995">
    <property type="component" value="Chromosome"/>
</dbReference>
<evidence type="ECO:0000313" key="1">
    <source>
        <dbReference type="EMBL" id="AXE37374.1"/>
    </source>
</evidence>
<name>A0A344UQ26_9ACTN</name>
<keyword evidence="2" id="KW-1185">Reference proteome</keyword>